<accession>A0AAV9F5R0</accession>
<evidence type="ECO:0000313" key="1">
    <source>
        <dbReference type="EMBL" id="KAK1320974.1"/>
    </source>
</evidence>
<evidence type="ECO:0000313" key="2">
    <source>
        <dbReference type="Proteomes" id="UP001180020"/>
    </source>
</evidence>
<reference evidence="1" key="2">
    <citation type="submission" date="2023-06" db="EMBL/GenBank/DDBJ databases">
        <authorList>
            <person name="Ma L."/>
            <person name="Liu K.-W."/>
            <person name="Li Z."/>
            <person name="Hsiao Y.-Y."/>
            <person name="Qi Y."/>
            <person name="Fu T."/>
            <person name="Tang G."/>
            <person name="Zhang D."/>
            <person name="Sun W.-H."/>
            <person name="Liu D.-K."/>
            <person name="Li Y."/>
            <person name="Chen G.-Z."/>
            <person name="Liu X.-D."/>
            <person name="Liao X.-Y."/>
            <person name="Jiang Y.-T."/>
            <person name="Yu X."/>
            <person name="Hao Y."/>
            <person name="Huang J."/>
            <person name="Zhao X.-W."/>
            <person name="Ke S."/>
            <person name="Chen Y.-Y."/>
            <person name="Wu W.-L."/>
            <person name="Hsu J.-L."/>
            <person name="Lin Y.-F."/>
            <person name="Huang M.-D."/>
            <person name="Li C.-Y."/>
            <person name="Huang L."/>
            <person name="Wang Z.-W."/>
            <person name="Zhao X."/>
            <person name="Zhong W.-Y."/>
            <person name="Peng D.-H."/>
            <person name="Ahmad S."/>
            <person name="Lan S."/>
            <person name="Zhang J.-S."/>
            <person name="Tsai W.-C."/>
            <person name="Van De Peer Y."/>
            <person name="Liu Z.-J."/>
        </authorList>
    </citation>
    <scope>NUCLEOTIDE SEQUENCE</scope>
    <source>
        <strain evidence="1">CP</strain>
        <tissue evidence="1">Leaves</tissue>
    </source>
</reference>
<dbReference type="AlphaFoldDB" id="A0AAV9F5R0"/>
<keyword evidence="2" id="KW-1185">Reference proteome</keyword>
<sequence length="83" mass="9392">MEQLSMENMRLNKKLAQVKAHVEEVSGQPILTFSSASSHPLHLLLVLLLMVFLRGPNAADWTSVDTYSVRSSDFCRPNKEDFD</sequence>
<name>A0AAV9F5R0_ACOCL</name>
<gene>
    <name evidence="1" type="ORF">QJS10_CPA03g02024</name>
</gene>
<dbReference type="Proteomes" id="UP001180020">
    <property type="component" value="Unassembled WGS sequence"/>
</dbReference>
<proteinExistence type="predicted"/>
<protein>
    <submittedName>
        <fullName evidence="1">Uncharacterized protein</fullName>
    </submittedName>
</protein>
<dbReference type="EMBL" id="JAUJYO010000003">
    <property type="protein sequence ID" value="KAK1320974.1"/>
    <property type="molecule type" value="Genomic_DNA"/>
</dbReference>
<organism evidence="1 2">
    <name type="scientific">Acorus calamus</name>
    <name type="common">Sweet flag</name>
    <dbReference type="NCBI Taxonomy" id="4465"/>
    <lineage>
        <taxon>Eukaryota</taxon>
        <taxon>Viridiplantae</taxon>
        <taxon>Streptophyta</taxon>
        <taxon>Embryophyta</taxon>
        <taxon>Tracheophyta</taxon>
        <taxon>Spermatophyta</taxon>
        <taxon>Magnoliopsida</taxon>
        <taxon>Liliopsida</taxon>
        <taxon>Acoraceae</taxon>
        <taxon>Acorus</taxon>
    </lineage>
</organism>
<comment type="caution">
    <text evidence="1">The sequence shown here is derived from an EMBL/GenBank/DDBJ whole genome shotgun (WGS) entry which is preliminary data.</text>
</comment>
<reference evidence="1" key="1">
    <citation type="journal article" date="2023" name="Nat. Commun.">
        <title>Diploid and tetraploid genomes of Acorus and the evolution of monocots.</title>
        <authorList>
            <person name="Ma L."/>
            <person name="Liu K.W."/>
            <person name="Li Z."/>
            <person name="Hsiao Y.Y."/>
            <person name="Qi Y."/>
            <person name="Fu T."/>
            <person name="Tang G.D."/>
            <person name="Zhang D."/>
            <person name="Sun W.H."/>
            <person name="Liu D.K."/>
            <person name="Li Y."/>
            <person name="Chen G.Z."/>
            <person name="Liu X.D."/>
            <person name="Liao X.Y."/>
            <person name="Jiang Y.T."/>
            <person name="Yu X."/>
            <person name="Hao Y."/>
            <person name="Huang J."/>
            <person name="Zhao X.W."/>
            <person name="Ke S."/>
            <person name="Chen Y.Y."/>
            <person name="Wu W.L."/>
            <person name="Hsu J.L."/>
            <person name="Lin Y.F."/>
            <person name="Huang M.D."/>
            <person name="Li C.Y."/>
            <person name="Huang L."/>
            <person name="Wang Z.W."/>
            <person name="Zhao X."/>
            <person name="Zhong W.Y."/>
            <person name="Peng D.H."/>
            <person name="Ahmad S."/>
            <person name="Lan S."/>
            <person name="Zhang J.S."/>
            <person name="Tsai W.C."/>
            <person name="Van de Peer Y."/>
            <person name="Liu Z.J."/>
        </authorList>
    </citation>
    <scope>NUCLEOTIDE SEQUENCE</scope>
    <source>
        <strain evidence="1">CP</strain>
    </source>
</reference>